<protein>
    <submittedName>
        <fullName evidence="1">Uncharacterized protein</fullName>
    </submittedName>
</protein>
<comment type="caution">
    <text evidence="1">The sequence shown here is derived from an EMBL/GenBank/DDBJ whole genome shotgun (WGS) entry which is preliminary data.</text>
</comment>
<sequence length="51" mass="5647">MGYNLFTESLPAAQGSGTCQRGLLNRCTPKVFRLRSENGRQKKGQVIPCCM</sequence>
<gene>
    <name evidence="1" type="ORF">H9753_08185</name>
</gene>
<dbReference type="Proteomes" id="UP000823886">
    <property type="component" value="Unassembled WGS sequence"/>
</dbReference>
<accession>A0A9D2TAR5</accession>
<reference evidence="1" key="2">
    <citation type="submission" date="2021-04" db="EMBL/GenBank/DDBJ databases">
        <authorList>
            <person name="Gilroy R."/>
        </authorList>
    </citation>
    <scope>NUCLEOTIDE SEQUENCE</scope>
    <source>
        <strain evidence="1">ChiBcec2-3848</strain>
    </source>
</reference>
<name>A0A9D2TAR5_9FIRM</name>
<evidence type="ECO:0000313" key="2">
    <source>
        <dbReference type="Proteomes" id="UP000823886"/>
    </source>
</evidence>
<proteinExistence type="predicted"/>
<dbReference type="EMBL" id="DWVZ01000107">
    <property type="protein sequence ID" value="HJC63580.1"/>
    <property type="molecule type" value="Genomic_DNA"/>
</dbReference>
<dbReference type="AlphaFoldDB" id="A0A9D2TAR5"/>
<organism evidence="1 2">
    <name type="scientific">Candidatus Blautia merdavium</name>
    <dbReference type="NCBI Taxonomy" id="2838494"/>
    <lineage>
        <taxon>Bacteria</taxon>
        <taxon>Bacillati</taxon>
        <taxon>Bacillota</taxon>
        <taxon>Clostridia</taxon>
        <taxon>Lachnospirales</taxon>
        <taxon>Lachnospiraceae</taxon>
        <taxon>Blautia</taxon>
    </lineage>
</organism>
<evidence type="ECO:0000313" key="1">
    <source>
        <dbReference type="EMBL" id="HJC63580.1"/>
    </source>
</evidence>
<reference evidence="1" key="1">
    <citation type="journal article" date="2021" name="PeerJ">
        <title>Extensive microbial diversity within the chicken gut microbiome revealed by metagenomics and culture.</title>
        <authorList>
            <person name="Gilroy R."/>
            <person name="Ravi A."/>
            <person name="Getino M."/>
            <person name="Pursley I."/>
            <person name="Horton D.L."/>
            <person name="Alikhan N.F."/>
            <person name="Baker D."/>
            <person name="Gharbi K."/>
            <person name="Hall N."/>
            <person name="Watson M."/>
            <person name="Adriaenssens E.M."/>
            <person name="Foster-Nyarko E."/>
            <person name="Jarju S."/>
            <person name="Secka A."/>
            <person name="Antonio M."/>
            <person name="Oren A."/>
            <person name="Chaudhuri R.R."/>
            <person name="La Ragione R."/>
            <person name="Hildebrand F."/>
            <person name="Pallen M.J."/>
        </authorList>
    </citation>
    <scope>NUCLEOTIDE SEQUENCE</scope>
    <source>
        <strain evidence="1">ChiBcec2-3848</strain>
    </source>
</reference>